<dbReference type="EMBL" id="FZON01000072">
    <property type="protein sequence ID" value="SNT21847.1"/>
    <property type="molecule type" value="Genomic_DNA"/>
</dbReference>
<protein>
    <recommendedName>
        <fullName evidence="2">histidine kinase</fullName>
        <ecNumber evidence="2">2.7.13.3</ecNumber>
    </recommendedName>
</protein>
<accession>A0A239KTZ8</accession>
<dbReference type="EC" id="2.7.13.3" evidence="2"/>
<proteinExistence type="predicted"/>
<evidence type="ECO:0000256" key="4">
    <source>
        <dbReference type="ARBA" id="ARBA00022679"/>
    </source>
</evidence>
<name>A0A239KTZ8_9RHOB</name>
<evidence type="ECO:0000256" key="5">
    <source>
        <dbReference type="ARBA" id="ARBA00022777"/>
    </source>
</evidence>
<dbReference type="AlphaFoldDB" id="A0A239KTZ8"/>
<sequence length="709" mass="75187">MQEPNPNSKAKRTARVLVLATIAIMAAILTWHNTLRPQASEPVPSGDLVELVPGEAVGDLYRRMVRVPDINTPCPGPLGVALLETEILPPDGWACLRLVNRSEDPGVWRIDMNGISTGYVVFHIVRKTSEQQVLTHLPETAISDRETGTRRLASAPFAVAGGEMIEIWATFPNPGNFQVTTPTLRPELDFDAEMVADAHTYGGLMGASGLLAAFFIAFAALLQSRPARVYALYFGLLLLLIAVQTGYLASVLSLPLGLATGPWTLLIGIIIALVHLRFVAAFVFEALPGHYFALVGRRLHRIALVLLGLSILIMLAVAGVAILTLLDVLTSVDPNVATQILSITVQLSSSAVSGGFALLGALHAIWAGRVLIGERAPGAGLFALGAVMLLGASIMVALGPVLSPVIDIQIAFSVMLFADALVFAAAIVLQTFGLRSQRDNAMEAELAASQEQLRLSETLLAAHQDLDQARRLAETHRTRLAHTSHDLRQPLMSLQLALTEADTAPSALRERLSSGLDYLREVLSESMTDGRPDTAVSGTGTDGSAEPVPLSLLMTNAVRMFGDEARAKGLTLRAVDSELSVRADPVALIRMLSNLVSNAVKYTDKGAVLIGPRRKNGSIAIEVRDSGPGMSAEEVVAIRESYTRGAQAHAADGEGIGLASVEALTRENGLSLTIRSAPGRGTCMAIEGLAAVDEQEEQDAGAAVQALST</sequence>
<dbReference type="InterPro" id="IPR005467">
    <property type="entry name" value="His_kinase_dom"/>
</dbReference>
<evidence type="ECO:0000256" key="3">
    <source>
        <dbReference type="ARBA" id="ARBA00022553"/>
    </source>
</evidence>
<dbReference type="SMART" id="SM00387">
    <property type="entry name" value="HATPase_c"/>
    <property type="match status" value="1"/>
</dbReference>
<organism evidence="11 12">
    <name type="scientific">Antarctobacter heliothermus</name>
    <dbReference type="NCBI Taxonomy" id="74033"/>
    <lineage>
        <taxon>Bacteria</taxon>
        <taxon>Pseudomonadati</taxon>
        <taxon>Pseudomonadota</taxon>
        <taxon>Alphaproteobacteria</taxon>
        <taxon>Rhodobacterales</taxon>
        <taxon>Roseobacteraceae</taxon>
        <taxon>Antarctobacter</taxon>
    </lineage>
</organism>
<feature type="transmembrane region" description="Helical" evidence="8">
    <location>
        <begin position="229"/>
        <end position="251"/>
    </location>
</feature>
<feature type="transmembrane region" description="Helical" evidence="8">
    <location>
        <begin position="201"/>
        <end position="222"/>
    </location>
</feature>
<keyword evidence="4" id="KW-0808">Transferase</keyword>
<feature type="transmembrane region" description="Helical" evidence="8">
    <location>
        <begin position="304"/>
        <end position="326"/>
    </location>
</feature>
<evidence type="ECO:0000256" key="7">
    <source>
        <dbReference type="SAM" id="MobiDB-lite"/>
    </source>
</evidence>
<dbReference type="RefSeq" id="WP_089278635.1">
    <property type="nucleotide sequence ID" value="NZ_FZON01000029.1"/>
</dbReference>
<dbReference type="InterPro" id="IPR036097">
    <property type="entry name" value="HisK_dim/P_sf"/>
</dbReference>
<keyword evidence="8" id="KW-0812">Transmembrane</keyword>
<keyword evidence="6" id="KW-0902">Two-component regulatory system</keyword>
<feature type="transmembrane region" description="Helical" evidence="8">
    <location>
        <begin position="379"/>
        <end position="402"/>
    </location>
</feature>
<dbReference type="EMBL" id="FZON01000029">
    <property type="protein sequence ID" value="SNS72679.1"/>
    <property type="molecule type" value="Genomic_DNA"/>
</dbReference>
<evidence type="ECO:0000256" key="1">
    <source>
        <dbReference type="ARBA" id="ARBA00000085"/>
    </source>
</evidence>
<feature type="domain" description="Histidine kinase" evidence="9">
    <location>
        <begin position="482"/>
        <end position="692"/>
    </location>
</feature>
<dbReference type="PANTHER" id="PTHR44936">
    <property type="entry name" value="SENSOR PROTEIN CREC"/>
    <property type="match status" value="1"/>
</dbReference>
<evidence type="ECO:0000313" key="11">
    <source>
        <dbReference type="EMBL" id="SNT21847.1"/>
    </source>
</evidence>
<evidence type="ECO:0000256" key="2">
    <source>
        <dbReference type="ARBA" id="ARBA00012438"/>
    </source>
</evidence>
<dbReference type="PANTHER" id="PTHR44936:SF9">
    <property type="entry name" value="SENSOR PROTEIN CREC"/>
    <property type="match status" value="1"/>
</dbReference>
<keyword evidence="8" id="KW-0472">Membrane</keyword>
<dbReference type="InterPro" id="IPR036890">
    <property type="entry name" value="HATPase_C_sf"/>
</dbReference>
<evidence type="ECO:0000259" key="9">
    <source>
        <dbReference type="PROSITE" id="PS50109"/>
    </source>
</evidence>
<dbReference type="SUPFAM" id="SSF47384">
    <property type="entry name" value="Homodimeric domain of signal transducing histidine kinase"/>
    <property type="match status" value="1"/>
</dbReference>
<feature type="transmembrane region" description="Helical" evidence="8">
    <location>
        <begin position="263"/>
        <end position="284"/>
    </location>
</feature>
<feature type="transmembrane region" description="Helical" evidence="8">
    <location>
        <begin position="408"/>
        <end position="429"/>
    </location>
</feature>
<dbReference type="Gene3D" id="3.30.565.10">
    <property type="entry name" value="Histidine kinase-like ATPase, C-terminal domain"/>
    <property type="match status" value="1"/>
</dbReference>
<dbReference type="PROSITE" id="PS50109">
    <property type="entry name" value="HIS_KIN"/>
    <property type="match status" value="1"/>
</dbReference>
<dbReference type="SUPFAM" id="SSF55874">
    <property type="entry name" value="ATPase domain of HSP90 chaperone/DNA topoisomerase II/histidine kinase"/>
    <property type="match status" value="1"/>
</dbReference>
<feature type="region of interest" description="Disordered" evidence="7">
    <location>
        <begin position="528"/>
        <end position="548"/>
    </location>
</feature>
<evidence type="ECO:0000256" key="8">
    <source>
        <dbReference type="SAM" id="Phobius"/>
    </source>
</evidence>
<feature type="transmembrane region" description="Helical" evidence="8">
    <location>
        <begin position="12"/>
        <end position="31"/>
    </location>
</feature>
<dbReference type="GO" id="GO:0000155">
    <property type="term" value="F:phosphorelay sensor kinase activity"/>
    <property type="evidence" value="ECO:0007669"/>
    <property type="project" value="InterPro"/>
</dbReference>
<gene>
    <name evidence="10" type="ORF">SAMN04488078_10292</name>
    <name evidence="11" type="ORF">SAMN04488078_10725</name>
</gene>
<feature type="transmembrane region" description="Helical" evidence="8">
    <location>
        <begin position="346"/>
        <end position="367"/>
    </location>
</feature>
<dbReference type="InterPro" id="IPR003594">
    <property type="entry name" value="HATPase_dom"/>
</dbReference>
<evidence type="ECO:0000313" key="12">
    <source>
        <dbReference type="Proteomes" id="UP000198440"/>
    </source>
</evidence>
<evidence type="ECO:0000256" key="6">
    <source>
        <dbReference type="ARBA" id="ARBA00023012"/>
    </source>
</evidence>
<dbReference type="InterPro" id="IPR050980">
    <property type="entry name" value="2C_sensor_his_kinase"/>
</dbReference>
<dbReference type="Proteomes" id="UP000198440">
    <property type="component" value="Unassembled WGS sequence"/>
</dbReference>
<keyword evidence="3" id="KW-0597">Phosphoprotein</keyword>
<keyword evidence="5 11" id="KW-0418">Kinase</keyword>
<reference evidence="11 12" key="1">
    <citation type="submission" date="2017-06" db="EMBL/GenBank/DDBJ databases">
        <authorList>
            <person name="Kim H.J."/>
            <person name="Triplett B.A."/>
        </authorList>
    </citation>
    <scope>NUCLEOTIDE SEQUENCE [LARGE SCALE GENOMIC DNA]</scope>
    <source>
        <strain evidence="11 12">DSM 11445</strain>
    </source>
</reference>
<keyword evidence="8" id="KW-1133">Transmembrane helix</keyword>
<evidence type="ECO:0000313" key="10">
    <source>
        <dbReference type="EMBL" id="SNS72679.1"/>
    </source>
</evidence>
<comment type="catalytic activity">
    <reaction evidence="1">
        <text>ATP + protein L-histidine = ADP + protein N-phospho-L-histidine.</text>
        <dbReference type="EC" id="2.7.13.3"/>
    </reaction>
</comment>
<dbReference type="Pfam" id="PF02518">
    <property type="entry name" value="HATPase_c"/>
    <property type="match status" value="1"/>
</dbReference>
<dbReference type="OrthoDB" id="9764438at2"/>